<name>A0A220ML35_9BACL</name>
<reference evidence="1 2" key="1">
    <citation type="submission" date="2016-11" db="EMBL/GenBank/DDBJ databases">
        <authorList>
            <person name="Jaros S."/>
            <person name="Januszkiewicz K."/>
            <person name="Wedrychowicz H."/>
        </authorList>
    </citation>
    <scope>NUCLEOTIDE SEQUENCE [LARGE SCALE GENOMIC DNA]</scope>
    <source>
        <strain evidence="1 2">NF2</strain>
    </source>
</reference>
<organism evidence="1 2">
    <name type="scientific">Brevibacillus formosus</name>
    <dbReference type="NCBI Taxonomy" id="54913"/>
    <lineage>
        <taxon>Bacteria</taxon>
        <taxon>Bacillati</taxon>
        <taxon>Bacillota</taxon>
        <taxon>Bacilli</taxon>
        <taxon>Bacillales</taxon>
        <taxon>Paenibacillaceae</taxon>
        <taxon>Brevibacillus</taxon>
    </lineage>
</organism>
<gene>
    <name evidence="1" type="ORF">BP422_20135</name>
</gene>
<dbReference type="AlphaFoldDB" id="A0A220ML35"/>
<sequence length="113" mass="12904">MIGMGRLLFELGERLQGKAHLRFITAGWERRIGIVVDDSSSQWQLTIAKGVASWDVWTEEQPADLIIRGEERQMHMLFGGDELVYILAKEKVQIAGPLRDQLKLDAILRLTCR</sequence>
<dbReference type="EMBL" id="CP018145">
    <property type="protein sequence ID" value="ASJ55653.1"/>
    <property type="molecule type" value="Genomic_DNA"/>
</dbReference>
<proteinExistence type="predicted"/>
<dbReference type="KEGG" id="bfm:BP422_20135"/>
<evidence type="ECO:0000313" key="2">
    <source>
        <dbReference type="Proteomes" id="UP000197781"/>
    </source>
</evidence>
<dbReference type="Proteomes" id="UP000197781">
    <property type="component" value="Chromosome"/>
</dbReference>
<evidence type="ECO:0000313" key="1">
    <source>
        <dbReference type="EMBL" id="ASJ55653.1"/>
    </source>
</evidence>
<dbReference type="InterPro" id="IPR036527">
    <property type="entry name" value="SCP2_sterol-bd_dom_sf"/>
</dbReference>
<dbReference type="SUPFAM" id="SSF55718">
    <property type="entry name" value="SCP-like"/>
    <property type="match status" value="1"/>
</dbReference>
<dbReference type="RefSeq" id="WP_088909296.1">
    <property type="nucleotide sequence ID" value="NZ_CP018145.1"/>
</dbReference>
<accession>A0A220ML35</accession>
<protein>
    <submittedName>
        <fullName evidence="1">SCP-2 sterol transfer family protein</fullName>
    </submittedName>
</protein>